<comment type="caution">
    <text evidence="2">The sequence shown here is derived from an EMBL/GenBank/DDBJ whole genome shotgun (WGS) entry which is preliminary data.</text>
</comment>
<organism evidence="2 3">
    <name type="scientific">Neosynechococcus sphagnicola sy1</name>
    <dbReference type="NCBI Taxonomy" id="1497020"/>
    <lineage>
        <taxon>Bacteria</taxon>
        <taxon>Bacillati</taxon>
        <taxon>Cyanobacteriota</taxon>
        <taxon>Cyanophyceae</taxon>
        <taxon>Neosynechococcales</taxon>
        <taxon>Neosynechococcaceae</taxon>
        <taxon>Neosynechococcus</taxon>
    </lineage>
</organism>
<reference evidence="2 3" key="1">
    <citation type="journal article" date="2014" name="Mol. Ecol.">
        <title>Evolution of Synechococcus.</title>
        <authorList>
            <person name="Dvorak P."/>
            <person name="Casamatta D."/>
            <person name="Hasler P."/>
            <person name="Poulickova A."/>
            <person name="Ondrej V."/>
            <person name="Sanges R."/>
        </authorList>
    </citation>
    <scope>NUCLEOTIDE SEQUENCE [LARGE SCALE GENOMIC DNA]</scope>
    <source>
        <strain evidence="2 3">CAUP A 1101</strain>
    </source>
</reference>
<protein>
    <submittedName>
        <fullName evidence="2">Uncharacterized protein</fullName>
    </submittedName>
</protein>
<accession>A0A098TNT9</accession>
<dbReference type="PANTHER" id="PTHR35983">
    <property type="entry name" value="UPF0166 PROTEIN TM_0021"/>
    <property type="match status" value="1"/>
</dbReference>
<comment type="similarity">
    <text evidence="1">Belongs to the UPF0166 family.</text>
</comment>
<dbReference type="InterPro" id="IPR003793">
    <property type="entry name" value="UPF0166"/>
</dbReference>
<dbReference type="InterPro" id="IPR011322">
    <property type="entry name" value="N-reg_PII-like_a/b"/>
</dbReference>
<dbReference type="RefSeq" id="WP_036533577.1">
    <property type="nucleotide sequence ID" value="NZ_JJML01000025.1"/>
</dbReference>
<evidence type="ECO:0000313" key="3">
    <source>
        <dbReference type="Proteomes" id="UP000030170"/>
    </source>
</evidence>
<dbReference type="InterPro" id="IPR015867">
    <property type="entry name" value="N-reg_PII/ATP_PRibTrfase_C"/>
</dbReference>
<keyword evidence="3" id="KW-1185">Reference proteome</keyword>
<evidence type="ECO:0000256" key="1">
    <source>
        <dbReference type="ARBA" id="ARBA00010554"/>
    </source>
</evidence>
<dbReference type="EMBL" id="JJML01000025">
    <property type="protein sequence ID" value="KGF72498.1"/>
    <property type="molecule type" value="Genomic_DNA"/>
</dbReference>
<proteinExistence type="inferred from homology"/>
<dbReference type="OrthoDB" id="9795599at2"/>
<dbReference type="STRING" id="1497020.DO97_08065"/>
<dbReference type="PANTHER" id="PTHR35983:SF1">
    <property type="entry name" value="UPF0166 PROTEIN TM_0021"/>
    <property type="match status" value="1"/>
</dbReference>
<gene>
    <name evidence="2" type="ORF">DO97_08065</name>
</gene>
<dbReference type="Pfam" id="PF02641">
    <property type="entry name" value="DUF190"/>
    <property type="match status" value="1"/>
</dbReference>
<sequence>METWEKLTIHITEVDQWHGKPLHTAIVEAAQKHHLSGASVFRGMEGYGLRDHHTIHTARMFEMASALPILVILIDQAEAIAAFLPIVQEMVTAGLVIQETVNVVHRVPKSTATA</sequence>
<dbReference type="Proteomes" id="UP000030170">
    <property type="component" value="Unassembled WGS sequence"/>
</dbReference>
<dbReference type="Gene3D" id="3.30.70.120">
    <property type="match status" value="1"/>
</dbReference>
<dbReference type="AlphaFoldDB" id="A0A098TNT9"/>
<dbReference type="SUPFAM" id="SSF54913">
    <property type="entry name" value="GlnB-like"/>
    <property type="match status" value="1"/>
</dbReference>
<evidence type="ECO:0000313" key="2">
    <source>
        <dbReference type="EMBL" id="KGF72498.1"/>
    </source>
</evidence>
<name>A0A098TNT9_9CYAN</name>